<evidence type="ECO:0000313" key="3">
    <source>
        <dbReference type="Proteomes" id="UP000521872"/>
    </source>
</evidence>
<feature type="compositionally biased region" description="Basic and acidic residues" evidence="1">
    <location>
        <begin position="19"/>
        <end position="47"/>
    </location>
</feature>
<protein>
    <submittedName>
        <fullName evidence="2">Uncharacterized protein</fullName>
    </submittedName>
</protein>
<comment type="caution">
    <text evidence="2">The sequence shown here is derived from an EMBL/GenBank/DDBJ whole genome shotgun (WGS) entry which is preliminary data.</text>
</comment>
<reference evidence="2 3" key="1">
    <citation type="submission" date="2019-12" db="EMBL/GenBank/DDBJ databases">
        <authorList>
            <person name="Floudas D."/>
            <person name="Bentzer J."/>
            <person name="Ahren D."/>
            <person name="Johansson T."/>
            <person name="Persson P."/>
            <person name="Tunlid A."/>
        </authorList>
    </citation>
    <scope>NUCLEOTIDE SEQUENCE [LARGE SCALE GENOMIC DNA]</scope>
    <source>
        <strain evidence="2 3">CBS 102.39</strain>
    </source>
</reference>
<accession>A0A8H4VL16</accession>
<feature type="compositionally biased region" description="Polar residues" evidence="1">
    <location>
        <begin position="53"/>
        <end position="64"/>
    </location>
</feature>
<proteinExistence type="predicted"/>
<organism evidence="2 3">
    <name type="scientific">Agrocybe pediades</name>
    <dbReference type="NCBI Taxonomy" id="84607"/>
    <lineage>
        <taxon>Eukaryota</taxon>
        <taxon>Fungi</taxon>
        <taxon>Dikarya</taxon>
        <taxon>Basidiomycota</taxon>
        <taxon>Agaricomycotina</taxon>
        <taxon>Agaricomycetes</taxon>
        <taxon>Agaricomycetidae</taxon>
        <taxon>Agaricales</taxon>
        <taxon>Agaricineae</taxon>
        <taxon>Strophariaceae</taxon>
        <taxon>Agrocybe</taxon>
    </lineage>
</organism>
<name>A0A8H4VL16_9AGAR</name>
<dbReference type="EMBL" id="JAACJL010000057">
    <property type="protein sequence ID" value="KAF4611759.1"/>
    <property type="molecule type" value="Genomic_DNA"/>
</dbReference>
<evidence type="ECO:0000313" key="2">
    <source>
        <dbReference type="EMBL" id="KAF4611759.1"/>
    </source>
</evidence>
<gene>
    <name evidence="2" type="ORF">D9613_003593</name>
</gene>
<dbReference type="AlphaFoldDB" id="A0A8H4VL16"/>
<feature type="region of interest" description="Disordered" evidence="1">
    <location>
        <begin position="1"/>
        <end position="64"/>
    </location>
</feature>
<evidence type="ECO:0000256" key="1">
    <source>
        <dbReference type="SAM" id="MobiDB-lite"/>
    </source>
</evidence>
<dbReference type="Proteomes" id="UP000521872">
    <property type="component" value="Unassembled WGS sequence"/>
</dbReference>
<feature type="region of interest" description="Disordered" evidence="1">
    <location>
        <begin position="88"/>
        <end position="108"/>
    </location>
</feature>
<sequence length="304" mass="32771">MRVCIDTALSPVPDATNTMKEEPRPKDLVKEDEEVVGRRGLKERAYAGEKSSGKSPPSTTFQEPQQQVVFSISEPTPATASNSVAMPILSEPHPLPADQPQQYEEHSEPNTLNRFLHLPQPGQPSSRISLLAHTPTRSVLMLLICTSSREYGKIEFQVGDQAIVACATFANAEIIPLQPFPSAVDCRYRQDEIPVFATLGVAAVGDRVLSAAMGMGCSIDLHLEGCGHYRMVLFAPARPVRQQAITTTNATAVVSFPSALERFSLADGDETTTAATLTATATSAQADHELEKTDGGSLVTGWLR</sequence>
<keyword evidence="3" id="KW-1185">Reference proteome</keyword>